<organism evidence="2 3">
    <name type="scientific">Steinernema hermaphroditum</name>
    <dbReference type="NCBI Taxonomy" id="289476"/>
    <lineage>
        <taxon>Eukaryota</taxon>
        <taxon>Metazoa</taxon>
        <taxon>Ecdysozoa</taxon>
        <taxon>Nematoda</taxon>
        <taxon>Chromadorea</taxon>
        <taxon>Rhabditida</taxon>
        <taxon>Tylenchina</taxon>
        <taxon>Panagrolaimomorpha</taxon>
        <taxon>Strongyloidoidea</taxon>
        <taxon>Steinernematidae</taxon>
        <taxon>Steinernema</taxon>
    </lineage>
</organism>
<sequence>MVELFNVIIGIVYFSFAAVLYLLNGLLLLTLMNNKDISKNTSRILKSICISCMMQLFVFTLSAAMTIVQSTFSDSFDKVLGVVLQTGWILYVGLNLALAVDRFFVFFVFRPGLSSFLSSTLLFLCWLVSLAVGIICCFPGYGLTYGRGNLFYIWTYTVDDGSLQMLATEPYFDLSISAIVFVIYALITTYLLKIKLSFTTQQPSLKVELKIFMSAIVTFTYESVYLICGFFVLAEFEDSTYLRIGCHIAWTIECGTFVTVTLFINSTLRGRILDVVRPRRNVSLVSSLQIT</sequence>
<gene>
    <name evidence="2" type="ORF">QR680_003706</name>
</gene>
<name>A0AA39LST1_9BILA</name>
<dbReference type="EMBL" id="JAUCMV010000003">
    <property type="protein sequence ID" value="KAK0407989.1"/>
    <property type="molecule type" value="Genomic_DNA"/>
</dbReference>
<feature type="transmembrane region" description="Helical" evidence="1">
    <location>
        <begin position="212"/>
        <end position="234"/>
    </location>
</feature>
<evidence type="ECO:0000313" key="3">
    <source>
        <dbReference type="Proteomes" id="UP001175271"/>
    </source>
</evidence>
<protein>
    <recommendedName>
        <fullName evidence="4">7TM GPCR serpentine receptor class x (Srx) domain-containing protein</fullName>
    </recommendedName>
</protein>
<feature type="transmembrane region" description="Helical" evidence="1">
    <location>
        <begin position="171"/>
        <end position="192"/>
    </location>
</feature>
<feature type="transmembrane region" description="Helical" evidence="1">
    <location>
        <begin position="6"/>
        <end position="32"/>
    </location>
</feature>
<keyword evidence="1" id="KW-1133">Transmembrane helix</keyword>
<evidence type="ECO:0008006" key="4">
    <source>
        <dbReference type="Google" id="ProtNLM"/>
    </source>
</evidence>
<proteinExistence type="predicted"/>
<dbReference type="Proteomes" id="UP001175271">
    <property type="component" value="Unassembled WGS sequence"/>
</dbReference>
<reference evidence="2" key="1">
    <citation type="submission" date="2023-06" db="EMBL/GenBank/DDBJ databases">
        <title>Genomic analysis of the entomopathogenic nematode Steinernema hermaphroditum.</title>
        <authorList>
            <person name="Schwarz E.M."/>
            <person name="Heppert J.K."/>
            <person name="Baniya A."/>
            <person name="Schwartz H.T."/>
            <person name="Tan C.-H."/>
            <person name="Antoshechkin I."/>
            <person name="Sternberg P.W."/>
            <person name="Goodrich-Blair H."/>
            <person name="Dillman A.R."/>
        </authorList>
    </citation>
    <scope>NUCLEOTIDE SEQUENCE</scope>
    <source>
        <strain evidence="2">PS9179</strain>
        <tissue evidence="2">Whole animal</tissue>
    </source>
</reference>
<keyword evidence="1" id="KW-0472">Membrane</keyword>
<comment type="caution">
    <text evidence="2">The sequence shown here is derived from an EMBL/GenBank/DDBJ whole genome shotgun (WGS) entry which is preliminary data.</text>
</comment>
<dbReference type="SUPFAM" id="SSF81321">
    <property type="entry name" value="Family A G protein-coupled receptor-like"/>
    <property type="match status" value="1"/>
</dbReference>
<feature type="transmembrane region" description="Helical" evidence="1">
    <location>
        <begin position="88"/>
        <end position="109"/>
    </location>
</feature>
<keyword evidence="3" id="KW-1185">Reference proteome</keyword>
<evidence type="ECO:0000313" key="2">
    <source>
        <dbReference type="EMBL" id="KAK0407989.1"/>
    </source>
</evidence>
<feature type="transmembrane region" description="Helical" evidence="1">
    <location>
        <begin position="44"/>
        <end position="68"/>
    </location>
</feature>
<keyword evidence="1" id="KW-0812">Transmembrane</keyword>
<feature type="transmembrane region" description="Helical" evidence="1">
    <location>
        <begin position="240"/>
        <end position="264"/>
    </location>
</feature>
<dbReference type="Gene3D" id="1.20.1070.10">
    <property type="entry name" value="Rhodopsin 7-helix transmembrane proteins"/>
    <property type="match status" value="1"/>
</dbReference>
<accession>A0AA39LST1</accession>
<dbReference type="AlphaFoldDB" id="A0AA39LST1"/>
<evidence type="ECO:0000256" key="1">
    <source>
        <dbReference type="SAM" id="Phobius"/>
    </source>
</evidence>
<feature type="transmembrane region" description="Helical" evidence="1">
    <location>
        <begin position="121"/>
        <end position="141"/>
    </location>
</feature>